<dbReference type="NCBIfam" id="TIGR03558">
    <property type="entry name" value="oxido_grp_1"/>
    <property type="match status" value="1"/>
</dbReference>
<dbReference type="STRING" id="1423755.FC40_GL000999"/>
<dbReference type="InterPro" id="IPR011251">
    <property type="entry name" value="Luciferase-like_dom"/>
</dbReference>
<dbReference type="RefSeq" id="WP_025022130.1">
    <property type="nucleotide sequence ID" value="NZ_AZGD01000095.1"/>
</dbReference>
<keyword evidence="4" id="KW-1185">Reference proteome</keyword>
<evidence type="ECO:0000313" key="4">
    <source>
        <dbReference type="Proteomes" id="UP000051054"/>
    </source>
</evidence>
<dbReference type="PATRIC" id="fig|1423755.3.peg.1056"/>
<dbReference type="InterPro" id="IPR019949">
    <property type="entry name" value="CmoO-like"/>
</dbReference>
<dbReference type="EMBL" id="AZGD01000095">
    <property type="protein sequence ID" value="KRM18319.1"/>
    <property type="molecule type" value="Genomic_DNA"/>
</dbReference>
<dbReference type="InterPro" id="IPR036661">
    <property type="entry name" value="Luciferase-like_sf"/>
</dbReference>
<dbReference type="GO" id="GO:0016705">
    <property type="term" value="F:oxidoreductase activity, acting on paired donors, with incorporation or reduction of molecular oxygen"/>
    <property type="evidence" value="ECO:0007669"/>
    <property type="project" value="InterPro"/>
</dbReference>
<dbReference type="Gene3D" id="3.20.20.30">
    <property type="entry name" value="Luciferase-like domain"/>
    <property type="match status" value="1"/>
</dbReference>
<dbReference type="PANTHER" id="PTHR30137:SF6">
    <property type="entry name" value="LUCIFERASE-LIKE MONOOXYGENASE"/>
    <property type="match status" value="1"/>
</dbReference>
<dbReference type="GO" id="GO:0005829">
    <property type="term" value="C:cytosol"/>
    <property type="evidence" value="ECO:0007669"/>
    <property type="project" value="TreeGrafter"/>
</dbReference>
<dbReference type="AlphaFoldDB" id="A0A0R1WKN0"/>
<comment type="caution">
    <text evidence="3">The sequence shown here is derived from an EMBL/GenBank/DDBJ whole genome shotgun (WGS) entry which is preliminary data.</text>
</comment>
<dbReference type="InterPro" id="IPR050766">
    <property type="entry name" value="Bact_Lucif_Oxidored"/>
</dbReference>
<feature type="domain" description="Luciferase-like" evidence="2">
    <location>
        <begin position="20"/>
        <end position="298"/>
    </location>
</feature>
<dbReference type="Proteomes" id="UP000051054">
    <property type="component" value="Unassembled WGS sequence"/>
</dbReference>
<dbReference type="Pfam" id="PF00296">
    <property type="entry name" value="Bac_luciferase"/>
    <property type="match status" value="1"/>
</dbReference>
<comment type="similarity">
    <text evidence="1">To bacterial alkanal monooxygenase alpha and beta chains.</text>
</comment>
<dbReference type="eggNOG" id="COG2141">
    <property type="taxonomic scope" value="Bacteria"/>
</dbReference>
<dbReference type="PANTHER" id="PTHR30137">
    <property type="entry name" value="LUCIFERASE-LIKE MONOOXYGENASE"/>
    <property type="match status" value="1"/>
</dbReference>
<dbReference type="SUPFAM" id="SSF51679">
    <property type="entry name" value="Bacterial luciferase-like"/>
    <property type="match status" value="1"/>
</dbReference>
<evidence type="ECO:0000313" key="3">
    <source>
        <dbReference type="EMBL" id="KRM18319.1"/>
    </source>
</evidence>
<dbReference type="OrthoDB" id="9780518at2"/>
<reference evidence="3 4" key="1">
    <citation type="journal article" date="2015" name="Genome Announc.">
        <title>Expanding the biotechnology potential of lactobacilli through comparative genomics of 213 strains and associated genera.</title>
        <authorList>
            <person name="Sun Z."/>
            <person name="Harris H.M."/>
            <person name="McCann A."/>
            <person name="Guo C."/>
            <person name="Argimon S."/>
            <person name="Zhang W."/>
            <person name="Yang X."/>
            <person name="Jeffery I.B."/>
            <person name="Cooney J.C."/>
            <person name="Kagawa T.F."/>
            <person name="Liu W."/>
            <person name="Song Y."/>
            <person name="Salvetti E."/>
            <person name="Wrobel A."/>
            <person name="Rasinkangas P."/>
            <person name="Parkhill J."/>
            <person name="Rea M.C."/>
            <person name="O'Sullivan O."/>
            <person name="Ritari J."/>
            <person name="Douillard F.P."/>
            <person name="Paul Ross R."/>
            <person name="Yang R."/>
            <person name="Briner A.E."/>
            <person name="Felis G.E."/>
            <person name="de Vos W.M."/>
            <person name="Barrangou R."/>
            <person name="Klaenhammer T.R."/>
            <person name="Caufield P.W."/>
            <person name="Cui Y."/>
            <person name="Zhang H."/>
            <person name="O'Toole P.W."/>
        </authorList>
    </citation>
    <scope>NUCLEOTIDE SEQUENCE [LARGE SCALE GENOMIC DNA]</scope>
    <source>
        <strain evidence="3 4">DSM 18933</strain>
    </source>
</reference>
<evidence type="ECO:0000259" key="2">
    <source>
        <dbReference type="Pfam" id="PF00296"/>
    </source>
</evidence>
<sequence length="332" mass="37017">MNQAKTKVSLLNLVPRFENETVAASIQRAADLAKFVEELGYERYWVGEHHNIKVLVCSATELVIQNILAQTKTISVGSGGVLLPNHTNLQIAEGYGTLASLYPNRVELGVGRAAGTDVLTKELIYRQNISDLRSYEASIKELEQYFADDEDQDQVRAFNAIDTNVPVFVLGGSVNSARIAAKLGLPYAFASHVNYENMEEVIDVYRNEFKPSDKLDKPYVILALTAFIFEDNEKADQIAKETIGKLKGVALEKAKLYPHHDDENPTDISSAEKLFTGEKGLKIIGGPSQALKQWLEIKELIHPDEVMASTPLQSMDDLKESYRIFKDIIENN</sequence>
<proteinExistence type="predicted"/>
<organism evidence="3 4">
    <name type="scientific">Ligilactobacillus hayakitensis DSM 18933 = JCM 14209</name>
    <dbReference type="NCBI Taxonomy" id="1423755"/>
    <lineage>
        <taxon>Bacteria</taxon>
        <taxon>Bacillati</taxon>
        <taxon>Bacillota</taxon>
        <taxon>Bacilli</taxon>
        <taxon>Lactobacillales</taxon>
        <taxon>Lactobacillaceae</taxon>
        <taxon>Ligilactobacillus</taxon>
    </lineage>
</organism>
<protein>
    <recommendedName>
        <fullName evidence="2">Luciferase-like domain-containing protein</fullName>
    </recommendedName>
</protein>
<evidence type="ECO:0000256" key="1">
    <source>
        <dbReference type="ARBA" id="ARBA00007789"/>
    </source>
</evidence>
<name>A0A0R1WKN0_9LACO</name>
<gene>
    <name evidence="3" type="ORF">FC40_GL000999</name>
</gene>
<accession>A0A0R1WKN0</accession>